<comment type="caution">
    <text evidence="2">The sequence shown here is derived from an EMBL/GenBank/DDBJ whole genome shotgun (WGS) entry which is preliminary data.</text>
</comment>
<dbReference type="EMBL" id="JBANQN010000006">
    <property type="protein sequence ID" value="KAK6786305.1"/>
    <property type="molecule type" value="Genomic_DNA"/>
</dbReference>
<name>A0AAN8TED2_SOLBU</name>
<gene>
    <name evidence="2" type="ORF">RDI58_014830</name>
</gene>
<evidence type="ECO:0000313" key="3">
    <source>
        <dbReference type="Proteomes" id="UP001371456"/>
    </source>
</evidence>
<organism evidence="2 3">
    <name type="scientific">Solanum bulbocastanum</name>
    <name type="common">Wild potato</name>
    <dbReference type="NCBI Taxonomy" id="147425"/>
    <lineage>
        <taxon>Eukaryota</taxon>
        <taxon>Viridiplantae</taxon>
        <taxon>Streptophyta</taxon>
        <taxon>Embryophyta</taxon>
        <taxon>Tracheophyta</taxon>
        <taxon>Spermatophyta</taxon>
        <taxon>Magnoliopsida</taxon>
        <taxon>eudicotyledons</taxon>
        <taxon>Gunneridae</taxon>
        <taxon>Pentapetalae</taxon>
        <taxon>asterids</taxon>
        <taxon>lamiids</taxon>
        <taxon>Solanales</taxon>
        <taxon>Solanaceae</taxon>
        <taxon>Solanoideae</taxon>
        <taxon>Solaneae</taxon>
        <taxon>Solanum</taxon>
    </lineage>
</organism>
<evidence type="ECO:0000313" key="2">
    <source>
        <dbReference type="EMBL" id="KAK6786305.1"/>
    </source>
</evidence>
<dbReference type="Pfam" id="PF13960">
    <property type="entry name" value="DUF4218"/>
    <property type="match status" value="1"/>
</dbReference>
<dbReference type="AlphaFoldDB" id="A0AAN8TED2"/>
<sequence>MVHLPIHLAGEAEIDGPIHYRWMYPIEQWLYFLKCLIGNRACPEGSIAEGYVANECMTLFSSAIEKGRQQQLTNVPMSSSHEKRAINEKSNISLEKEYMQVNTSFHPSTKQAKQYIHDVERSIFFHDFDLFSGSAIVRDEELDIKTPPCLLVKFLLPFIHLLIK</sequence>
<keyword evidence="3" id="KW-1185">Reference proteome</keyword>
<evidence type="ECO:0000259" key="1">
    <source>
        <dbReference type="Pfam" id="PF13960"/>
    </source>
</evidence>
<dbReference type="InterPro" id="IPR025452">
    <property type="entry name" value="DUF4218"/>
</dbReference>
<feature type="domain" description="DUF4218" evidence="1">
    <location>
        <begin position="1"/>
        <end position="67"/>
    </location>
</feature>
<accession>A0AAN8TED2</accession>
<protein>
    <recommendedName>
        <fullName evidence="1">DUF4218 domain-containing protein</fullName>
    </recommendedName>
</protein>
<dbReference type="PANTHER" id="PTHR48258:SF11">
    <property type="entry name" value="TDCA1-ORF2 PROTEIN"/>
    <property type="match status" value="1"/>
</dbReference>
<dbReference type="Proteomes" id="UP001371456">
    <property type="component" value="Unassembled WGS sequence"/>
</dbReference>
<proteinExistence type="predicted"/>
<reference evidence="2 3" key="1">
    <citation type="submission" date="2024-02" db="EMBL/GenBank/DDBJ databases">
        <title>de novo genome assembly of Solanum bulbocastanum strain 11H21.</title>
        <authorList>
            <person name="Hosaka A.J."/>
        </authorList>
    </citation>
    <scope>NUCLEOTIDE SEQUENCE [LARGE SCALE GENOMIC DNA]</scope>
    <source>
        <tissue evidence="2">Young leaves</tissue>
    </source>
</reference>
<dbReference type="PANTHER" id="PTHR48258">
    <property type="entry name" value="DUF4218 DOMAIN-CONTAINING PROTEIN-RELATED"/>
    <property type="match status" value="1"/>
</dbReference>